<gene>
    <name evidence="1" type="ORF">AAEO57_18100</name>
</gene>
<dbReference type="EMBL" id="JBBYHS010000022">
    <property type="protein sequence ID" value="MEL1255711.1"/>
    <property type="molecule type" value="Genomic_DNA"/>
</dbReference>
<protein>
    <recommendedName>
        <fullName evidence="3">DUF3859 domain-containing protein</fullName>
    </recommendedName>
</protein>
<evidence type="ECO:0008006" key="3">
    <source>
        <dbReference type="Google" id="ProtNLM"/>
    </source>
</evidence>
<evidence type="ECO:0000313" key="2">
    <source>
        <dbReference type="Proteomes" id="UP001485226"/>
    </source>
</evidence>
<name>A0ABU9ITH1_9FLAO</name>
<sequence>MRIIDNKQTWKGFFTYLHGYEIIDTYVKVAFQMDLTFNGNSFTGTSTDSESENIFSEPIMVKGFIENDIISFVINYPYHYYKDEDGNIKFDKNVQHPTIEYFGYYDKSENKYSGTWEMIIFEEKISEDEYIEEIANGEFEIYRDK</sequence>
<proteinExistence type="predicted"/>
<evidence type="ECO:0000313" key="1">
    <source>
        <dbReference type="EMBL" id="MEL1255711.1"/>
    </source>
</evidence>
<comment type="caution">
    <text evidence="1">The sequence shown here is derived from an EMBL/GenBank/DDBJ whole genome shotgun (WGS) entry which is preliminary data.</text>
</comment>
<dbReference type="Proteomes" id="UP001485226">
    <property type="component" value="Unassembled WGS sequence"/>
</dbReference>
<reference evidence="1 2" key="1">
    <citation type="submission" date="2024-04" db="EMBL/GenBank/DDBJ databases">
        <title>Flavobacterium sp. DGU38 16S ribosomal RNA gene Genome sequencing and assembly.</title>
        <authorList>
            <person name="Park S."/>
        </authorList>
    </citation>
    <scope>NUCLEOTIDE SEQUENCE [LARGE SCALE GENOMIC DNA]</scope>
    <source>
        <strain evidence="1 2">DGU38</strain>
    </source>
</reference>
<keyword evidence="2" id="KW-1185">Reference proteome</keyword>
<organism evidence="1 2">
    <name type="scientific">Flavobacterium calami</name>
    <dbReference type="NCBI Taxonomy" id="3139144"/>
    <lineage>
        <taxon>Bacteria</taxon>
        <taxon>Pseudomonadati</taxon>
        <taxon>Bacteroidota</taxon>
        <taxon>Flavobacteriia</taxon>
        <taxon>Flavobacteriales</taxon>
        <taxon>Flavobacteriaceae</taxon>
        <taxon>Flavobacterium</taxon>
    </lineage>
</organism>
<accession>A0ABU9ITH1</accession>
<dbReference type="RefSeq" id="WP_341694445.1">
    <property type="nucleotide sequence ID" value="NZ_JBBYHS010000022.1"/>
</dbReference>